<dbReference type="InterPro" id="IPR029063">
    <property type="entry name" value="SAM-dependent_MTases_sf"/>
</dbReference>
<evidence type="ECO:0000256" key="1">
    <source>
        <dbReference type="ARBA" id="ARBA00022679"/>
    </source>
</evidence>
<evidence type="ECO:0008006" key="4">
    <source>
        <dbReference type="Google" id="ProtNLM"/>
    </source>
</evidence>
<organism evidence="2 3">
    <name type="scientific">Flagellimonas olearia</name>
    <dbReference type="NCBI Taxonomy" id="552546"/>
    <lineage>
        <taxon>Bacteria</taxon>
        <taxon>Pseudomonadati</taxon>
        <taxon>Bacteroidota</taxon>
        <taxon>Flavobacteriia</taxon>
        <taxon>Flavobacteriales</taxon>
        <taxon>Flavobacteriaceae</taxon>
        <taxon>Flagellimonas</taxon>
    </lineage>
</organism>
<keyword evidence="3" id="KW-1185">Reference proteome</keyword>
<dbReference type="Gene3D" id="3.40.50.150">
    <property type="entry name" value="Vaccinia Virus protein VP39"/>
    <property type="match status" value="1"/>
</dbReference>
<reference evidence="2 3" key="1">
    <citation type="submission" date="2014-04" db="EMBL/GenBank/DDBJ databases">
        <title>Whole genome of Muricauda olearia.</title>
        <authorList>
            <person name="Zhang X.-H."/>
            <person name="Tang K."/>
        </authorList>
    </citation>
    <scope>NUCLEOTIDE SEQUENCE [LARGE SCALE GENOMIC DNA]</scope>
    <source>
        <strain evidence="2 3">Th120</strain>
    </source>
</reference>
<dbReference type="Pfam" id="PF13489">
    <property type="entry name" value="Methyltransf_23"/>
    <property type="match status" value="1"/>
</dbReference>
<dbReference type="Proteomes" id="UP000290261">
    <property type="component" value="Unassembled WGS sequence"/>
</dbReference>
<dbReference type="SUPFAM" id="SSF53335">
    <property type="entry name" value="S-adenosyl-L-methionine-dependent methyltransferases"/>
    <property type="match status" value="1"/>
</dbReference>
<dbReference type="AlphaFoldDB" id="A0A444VR37"/>
<keyword evidence="1" id="KW-0808">Transferase</keyword>
<dbReference type="GO" id="GO:0016740">
    <property type="term" value="F:transferase activity"/>
    <property type="evidence" value="ECO:0007669"/>
    <property type="project" value="UniProtKB-KW"/>
</dbReference>
<comment type="caution">
    <text evidence="2">The sequence shown here is derived from an EMBL/GenBank/DDBJ whole genome shotgun (WGS) entry which is preliminary data.</text>
</comment>
<dbReference type="PANTHER" id="PTHR43861:SF3">
    <property type="entry name" value="PUTATIVE (AFU_ORTHOLOGUE AFUA_2G14390)-RELATED"/>
    <property type="match status" value="1"/>
</dbReference>
<name>A0A444VR37_9FLAO</name>
<protein>
    <recommendedName>
        <fullName evidence="4">Methyltransferase domain-containing protein</fullName>
    </recommendedName>
</protein>
<evidence type="ECO:0000313" key="2">
    <source>
        <dbReference type="EMBL" id="RYC53295.1"/>
    </source>
</evidence>
<accession>A0A444VR37</accession>
<sequence>MISNRFRNDRKPLIKLKAIQVEAIQDIEAKILNGHYTFENCPCPICKVSDTVVLSEKDRYGLEFMVVMCKTCGLIYTNPRMTQRSYTDFYNSEYRRLYGGTHTATANFFQKQYEQGRQIFDFIQSTFRDKDFIGLKVLEVGCGAGGILHYFKQQKCTVLGVDLGKEYIDYGRSHFGLNLQYGSLDNVTDFTPDVVIYSHVMEHILDLESELLTLKRIGHSETLFYIEVPGIKYIPKNYKMDALRYFQNAHTFHFTLTSLTNLFNTYGFKLIKGSDEVRSIFCQTHGGKHKITNEYPYIYHFLKKMEAKRYSYYFNPNLAKRFALKFFSKLRTKELKAFFNP</sequence>
<evidence type="ECO:0000313" key="3">
    <source>
        <dbReference type="Proteomes" id="UP000290261"/>
    </source>
</evidence>
<dbReference type="CDD" id="cd02440">
    <property type="entry name" value="AdoMet_MTases"/>
    <property type="match status" value="1"/>
</dbReference>
<dbReference type="PANTHER" id="PTHR43861">
    <property type="entry name" value="TRANS-ACONITATE 2-METHYLTRANSFERASE-RELATED"/>
    <property type="match status" value="1"/>
</dbReference>
<dbReference type="EMBL" id="JJMP01000001">
    <property type="protein sequence ID" value="RYC53295.1"/>
    <property type="molecule type" value="Genomic_DNA"/>
</dbReference>
<gene>
    <name evidence="2" type="ORF">DN53_03480</name>
</gene>
<proteinExistence type="predicted"/>